<comment type="similarity">
    <text evidence="2">Belongs to the NlpA lipoprotein family.</text>
</comment>
<dbReference type="CDD" id="cd13598">
    <property type="entry name" value="PBP2_lipoprotein_IlpA_like"/>
    <property type="match status" value="1"/>
</dbReference>
<dbReference type="Pfam" id="PF03180">
    <property type="entry name" value="Lipoprotein_9"/>
    <property type="match status" value="1"/>
</dbReference>
<evidence type="ECO:0000256" key="5">
    <source>
        <dbReference type="ARBA" id="ARBA00023139"/>
    </source>
</evidence>
<dbReference type="STRING" id="1121003.SAMN03080618_03215"/>
<dbReference type="PIRSF" id="PIRSF002854">
    <property type="entry name" value="MetQ"/>
    <property type="match status" value="1"/>
</dbReference>
<evidence type="ECO:0000256" key="1">
    <source>
        <dbReference type="ARBA" id="ARBA00004635"/>
    </source>
</evidence>
<dbReference type="OrthoDB" id="9812878at2"/>
<dbReference type="NCBIfam" id="TIGR00363">
    <property type="entry name" value="MetQ/NlpA family lipoprotein"/>
    <property type="match status" value="1"/>
</dbReference>
<dbReference type="PANTHER" id="PTHR30429">
    <property type="entry name" value="D-METHIONINE-BINDING LIPOPROTEIN METQ"/>
    <property type="match status" value="1"/>
</dbReference>
<keyword evidence="9" id="KW-1185">Reference proteome</keyword>
<keyword evidence="3 7" id="KW-0732">Signal</keyword>
<gene>
    <name evidence="8" type="ORF">SAMN03080618_03215</name>
</gene>
<accession>A0A1I3S0C4</accession>
<evidence type="ECO:0000256" key="2">
    <source>
        <dbReference type="ARBA" id="ARBA00008973"/>
    </source>
</evidence>
<protein>
    <submittedName>
        <fullName evidence="8">D-methionine transport system substrate-binding protein</fullName>
    </submittedName>
</protein>
<evidence type="ECO:0000313" key="9">
    <source>
        <dbReference type="Proteomes" id="UP000242763"/>
    </source>
</evidence>
<sequence>MFSKIALAAGVALSLLSGTVFAETLKVGVTPGPHAQIMEKVKELAAKDGLEIEILEFSDYVVPNQALSDGELQLNSFQHKPYLDNQIADRGFDIIDVAYSVNFPMAVYSKKHESFDALPDGATIAIPNDPTNGGRALLVLADKGVIKLNDEKGLKVGPADVTENPKNFQFVELDAAQLPRSLDDTDASAINTNYAIDAGLNPIEDSILRESEKAPYANVIAVRTADKDAEWLKQFLSIYHTDEVRQFVLDTFKGTVIPAW</sequence>
<dbReference type="Gene3D" id="3.40.190.10">
    <property type="entry name" value="Periplasmic binding protein-like II"/>
    <property type="match status" value="2"/>
</dbReference>
<reference evidence="9" key="1">
    <citation type="submission" date="2016-10" db="EMBL/GenBank/DDBJ databases">
        <authorList>
            <person name="Varghese N."/>
            <person name="Submissions S."/>
        </authorList>
    </citation>
    <scope>NUCLEOTIDE SEQUENCE [LARGE SCALE GENOMIC DNA]</scope>
    <source>
        <strain evidence="9">DSM 21857</strain>
    </source>
</reference>
<dbReference type="PANTHER" id="PTHR30429:SF1">
    <property type="entry name" value="D-METHIONINE-BINDING LIPOPROTEIN METQ-RELATED"/>
    <property type="match status" value="1"/>
</dbReference>
<name>A0A1I3S0C4_9HYPH</name>
<evidence type="ECO:0000313" key="8">
    <source>
        <dbReference type="EMBL" id="SFJ52155.1"/>
    </source>
</evidence>
<dbReference type="InterPro" id="IPR004872">
    <property type="entry name" value="Lipoprotein_NlpA"/>
</dbReference>
<keyword evidence="4" id="KW-0472">Membrane</keyword>
<evidence type="ECO:0000256" key="6">
    <source>
        <dbReference type="ARBA" id="ARBA00023288"/>
    </source>
</evidence>
<keyword evidence="6" id="KW-0449">Lipoprotein</keyword>
<comment type="subcellular location">
    <subcellularLocation>
        <location evidence="1">Membrane</location>
        <topology evidence="1">Lipid-anchor</topology>
    </subcellularLocation>
</comment>
<organism evidence="8 9">
    <name type="scientific">Aquamicrobium aerolatum DSM 21857</name>
    <dbReference type="NCBI Taxonomy" id="1121003"/>
    <lineage>
        <taxon>Bacteria</taxon>
        <taxon>Pseudomonadati</taxon>
        <taxon>Pseudomonadota</taxon>
        <taxon>Alphaproteobacteria</taxon>
        <taxon>Hyphomicrobiales</taxon>
        <taxon>Phyllobacteriaceae</taxon>
        <taxon>Aerobium</taxon>
    </lineage>
</organism>
<dbReference type="Proteomes" id="UP000242763">
    <property type="component" value="Unassembled WGS sequence"/>
</dbReference>
<dbReference type="AlphaFoldDB" id="A0A1I3S0C4"/>
<evidence type="ECO:0000256" key="3">
    <source>
        <dbReference type="ARBA" id="ARBA00022729"/>
    </source>
</evidence>
<feature type="chain" id="PRO_5017250184" evidence="7">
    <location>
        <begin position="23"/>
        <end position="260"/>
    </location>
</feature>
<evidence type="ECO:0000256" key="4">
    <source>
        <dbReference type="ARBA" id="ARBA00023136"/>
    </source>
</evidence>
<proteinExistence type="inferred from homology"/>
<dbReference type="RefSeq" id="WP_091524432.1">
    <property type="nucleotide sequence ID" value="NZ_FORF01000025.1"/>
</dbReference>
<dbReference type="SUPFAM" id="SSF53850">
    <property type="entry name" value="Periplasmic binding protein-like II"/>
    <property type="match status" value="1"/>
</dbReference>
<keyword evidence="5" id="KW-0564">Palmitate</keyword>
<feature type="signal peptide" evidence="7">
    <location>
        <begin position="1"/>
        <end position="22"/>
    </location>
</feature>
<evidence type="ECO:0000256" key="7">
    <source>
        <dbReference type="SAM" id="SignalP"/>
    </source>
</evidence>
<dbReference type="GO" id="GO:0016020">
    <property type="term" value="C:membrane"/>
    <property type="evidence" value="ECO:0007669"/>
    <property type="project" value="UniProtKB-SubCell"/>
</dbReference>
<dbReference type="EMBL" id="FORF01000025">
    <property type="protein sequence ID" value="SFJ52155.1"/>
    <property type="molecule type" value="Genomic_DNA"/>
</dbReference>